<dbReference type="AlphaFoldDB" id="A0A9N9RQT4"/>
<reference evidence="2" key="1">
    <citation type="submission" date="2022-01" db="EMBL/GenBank/DDBJ databases">
        <authorList>
            <person name="King R."/>
        </authorList>
    </citation>
    <scope>NUCLEOTIDE SEQUENCE</scope>
</reference>
<gene>
    <name evidence="2" type="ORF">CHIRRI_LOCUS4597</name>
</gene>
<dbReference type="Proteomes" id="UP001153620">
    <property type="component" value="Chromosome 2"/>
</dbReference>
<dbReference type="OrthoDB" id="7925769at2759"/>
<evidence type="ECO:0000313" key="2">
    <source>
        <dbReference type="EMBL" id="CAG9801675.1"/>
    </source>
</evidence>
<protein>
    <submittedName>
        <fullName evidence="2">Uncharacterized protein</fullName>
    </submittedName>
</protein>
<proteinExistence type="predicted"/>
<dbReference type="PANTHER" id="PTHR21112">
    <property type="entry name" value="CHEMOSENSORY PROTEIN A 29A-RELATED"/>
    <property type="match status" value="1"/>
</dbReference>
<sequence>MKRLNKIEIFSLGLLFLLLIQDSYGLFECILIKFEPMIKNSKIFDLDSFKIARFNRTTFVFNGSMEMSLDSFEDLEAVCELFKKAGNDYKLTPYKMGPANICKLIKDDDFFYAGFHKHTDFPPLKTCDFKKGVKYNIKNYLPDMSKVPPVFESGDYMVECKISKGEEFIQGTVTYSQMYNIASAGLG</sequence>
<evidence type="ECO:0000256" key="1">
    <source>
        <dbReference type="SAM" id="SignalP"/>
    </source>
</evidence>
<feature type="signal peptide" evidence="1">
    <location>
        <begin position="1"/>
        <end position="25"/>
    </location>
</feature>
<dbReference type="PANTHER" id="PTHR21112:SF13">
    <property type="entry name" value="CHEMOSENSORY PROTEIN A 7A"/>
    <property type="match status" value="1"/>
</dbReference>
<organism evidence="2 3">
    <name type="scientific">Chironomus riparius</name>
    <dbReference type="NCBI Taxonomy" id="315576"/>
    <lineage>
        <taxon>Eukaryota</taxon>
        <taxon>Metazoa</taxon>
        <taxon>Ecdysozoa</taxon>
        <taxon>Arthropoda</taxon>
        <taxon>Hexapoda</taxon>
        <taxon>Insecta</taxon>
        <taxon>Pterygota</taxon>
        <taxon>Neoptera</taxon>
        <taxon>Endopterygota</taxon>
        <taxon>Diptera</taxon>
        <taxon>Nematocera</taxon>
        <taxon>Chironomoidea</taxon>
        <taxon>Chironomidae</taxon>
        <taxon>Chironominae</taxon>
        <taxon>Chironomus</taxon>
    </lineage>
</organism>
<evidence type="ECO:0000313" key="3">
    <source>
        <dbReference type="Proteomes" id="UP001153620"/>
    </source>
</evidence>
<keyword evidence="1" id="KW-0732">Signal</keyword>
<dbReference type="EMBL" id="OU895878">
    <property type="protein sequence ID" value="CAG9801675.1"/>
    <property type="molecule type" value="Genomic_DNA"/>
</dbReference>
<reference evidence="2" key="2">
    <citation type="submission" date="2022-10" db="EMBL/GenBank/DDBJ databases">
        <authorList>
            <consortium name="ENA_rothamsted_submissions"/>
            <consortium name="culmorum"/>
            <person name="King R."/>
        </authorList>
    </citation>
    <scope>NUCLEOTIDE SEQUENCE</scope>
</reference>
<feature type="chain" id="PRO_5040330265" evidence="1">
    <location>
        <begin position="26"/>
        <end position="187"/>
    </location>
</feature>
<accession>A0A9N9RQT4</accession>
<dbReference type="InterPro" id="IPR010512">
    <property type="entry name" value="DUF1091"/>
</dbReference>
<keyword evidence="3" id="KW-1185">Reference proteome</keyword>
<dbReference type="Pfam" id="PF06477">
    <property type="entry name" value="DUF1091"/>
    <property type="match status" value="1"/>
</dbReference>
<name>A0A9N9RQT4_9DIPT</name>